<evidence type="ECO:0000313" key="8">
    <source>
        <dbReference type="EMBL" id="TIX49069.1"/>
    </source>
</evidence>
<comment type="caution">
    <text evidence="8">The sequence shown here is derived from an EMBL/GenBank/DDBJ whole genome shotgun (WGS) entry which is preliminary data.</text>
</comment>
<gene>
    <name evidence="8" type="ORF">E5222_15180</name>
</gene>
<dbReference type="RefSeq" id="WP_136694644.1">
    <property type="nucleotide sequence ID" value="NZ_SSHH01000004.1"/>
</dbReference>
<dbReference type="InterPro" id="IPR050903">
    <property type="entry name" value="Bact_Chemotaxis_MeTrfase"/>
</dbReference>
<feature type="binding site" evidence="6">
    <location>
        <begin position="235"/>
        <end position="236"/>
    </location>
    <ligand>
        <name>S-adenosyl-L-methionine</name>
        <dbReference type="ChEBI" id="CHEBI:59789"/>
    </ligand>
</feature>
<dbReference type="GO" id="GO:0032259">
    <property type="term" value="P:methylation"/>
    <property type="evidence" value="ECO:0007669"/>
    <property type="project" value="UniProtKB-KW"/>
</dbReference>
<accession>A0A4T3EYX5</accession>
<protein>
    <recommendedName>
        <fullName evidence="5">Chemotaxis protein methyltransferase</fullName>
        <ecNumber evidence="5">2.1.1.80</ecNumber>
    </recommendedName>
</protein>
<proteinExistence type="predicted"/>
<keyword evidence="3 5" id="KW-0808">Transferase</keyword>
<dbReference type="InterPro" id="IPR022642">
    <property type="entry name" value="CheR_C"/>
</dbReference>
<evidence type="ECO:0000256" key="2">
    <source>
        <dbReference type="ARBA" id="ARBA00022603"/>
    </source>
</evidence>
<dbReference type="InterPro" id="IPR029063">
    <property type="entry name" value="SAM-dependent_MTases_sf"/>
</dbReference>
<dbReference type="InterPro" id="IPR022641">
    <property type="entry name" value="CheR_N"/>
</dbReference>
<dbReference type="AlphaFoldDB" id="A0A4T3EYX5"/>
<dbReference type="InterPro" id="IPR000780">
    <property type="entry name" value="CheR_MeTrfase"/>
</dbReference>
<dbReference type="Gene3D" id="3.40.50.150">
    <property type="entry name" value="Vaccinia Virus protein VP39"/>
    <property type="match status" value="1"/>
</dbReference>
<evidence type="ECO:0000256" key="6">
    <source>
        <dbReference type="PIRSR" id="PIRSR000410-1"/>
    </source>
</evidence>
<evidence type="ECO:0000313" key="9">
    <source>
        <dbReference type="Proteomes" id="UP000309389"/>
    </source>
</evidence>
<dbReference type="InterPro" id="IPR036804">
    <property type="entry name" value="CheR_N_sf"/>
</dbReference>
<feature type="binding site" evidence="6">
    <location>
        <begin position="218"/>
        <end position="219"/>
    </location>
    <ligand>
        <name>S-adenosyl-L-methionine</name>
        <dbReference type="ChEBI" id="CHEBI:59789"/>
    </ligand>
</feature>
<keyword evidence="9" id="KW-1185">Reference proteome</keyword>
<dbReference type="SUPFAM" id="SSF47757">
    <property type="entry name" value="Chemotaxis receptor methyltransferase CheR, N-terminal domain"/>
    <property type="match status" value="1"/>
</dbReference>
<feature type="binding site" evidence="6">
    <location>
        <position position="164"/>
    </location>
    <ligand>
        <name>S-adenosyl-L-methionine</name>
        <dbReference type="ChEBI" id="CHEBI:59789"/>
    </ligand>
</feature>
<feature type="binding site" evidence="6">
    <location>
        <position position="92"/>
    </location>
    <ligand>
        <name>S-adenosyl-L-methionine</name>
        <dbReference type="ChEBI" id="CHEBI:59789"/>
    </ligand>
</feature>
<feature type="binding site" evidence="6">
    <location>
        <position position="90"/>
    </location>
    <ligand>
        <name>S-adenosyl-L-methionine</name>
        <dbReference type="ChEBI" id="CHEBI:59789"/>
    </ligand>
</feature>
<dbReference type="OrthoDB" id="9816309at2"/>
<name>A0A4T3EYX5_9SPHN</name>
<dbReference type="SMART" id="SM00138">
    <property type="entry name" value="MeTrc"/>
    <property type="match status" value="1"/>
</dbReference>
<comment type="catalytic activity">
    <reaction evidence="1 5">
        <text>L-glutamyl-[protein] + S-adenosyl-L-methionine = [protein]-L-glutamate 5-O-methyl ester + S-adenosyl-L-homocysteine</text>
        <dbReference type="Rhea" id="RHEA:24452"/>
        <dbReference type="Rhea" id="RHEA-COMP:10208"/>
        <dbReference type="Rhea" id="RHEA-COMP:10311"/>
        <dbReference type="ChEBI" id="CHEBI:29973"/>
        <dbReference type="ChEBI" id="CHEBI:57856"/>
        <dbReference type="ChEBI" id="CHEBI:59789"/>
        <dbReference type="ChEBI" id="CHEBI:82795"/>
        <dbReference type="EC" id="2.1.1.80"/>
    </reaction>
</comment>
<keyword evidence="4 5" id="KW-0949">S-adenosyl-L-methionine</keyword>
<evidence type="ECO:0000256" key="5">
    <source>
        <dbReference type="PIRNR" id="PIRNR000410"/>
    </source>
</evidence>
<evidence type="ECO:0000256" key="3">
    <source>
        <dbReference type="ARBA" id="ARBA00022679"/>
    </source>
</evidence>
<organism evidence="8 9">
    <name type="scientific">Alteraurantiacibacter aquimixticola</name>
    <dbReference type="NCBI Taxonomy" id="2489173"/>
    <lineage>
        <taxon>Bacteria</taxon>
        <taxon>Pseudomonadati</taxon>
        <taxon>Pseudomonadota</taxon>
        <taxon>Alphaproteobacteria</taxon>
        <taxon>Sphingomonadales</taxon>
        <taxon>Erythrobacteraceae</taxon>
        <taxon>Alteraurantiacibacter</taxon>
    </lineage>
</organism>
<sequence length="291" mass="32617">MQVAAIQARGEALVPGVSPQVYSQADFLRVAQLVRQEAGIVLSEGKKMLAYSRLAPLLRKAGCTTFGDYLDRVEQDAALATRTVAALTTNHTYFNREAHHYEHFAGQVRPALLKEAQTGQPVRIWSAGCSSGEEIWTLMMVLLGADRAEGRRIAASNIVALASDLADHAIAAGIRGRYESKAMEAVPEALRRNWCRQSGEETEVLEELRALVRFRQLNLLGDWPFRNIFDVIFCRNVMIYFDHETKERLVWRLANQLRPGGHLYIGHSERVSGKASDLLDLVGPTIYRRKD</sequence>
<dbReference type="PANTHER" id="PTHR24422">
    <property type="entry name" value="CHEMOTAXIS PROTEIN METHYLTRANSFERASE"/>
    <property type="match status" value="1"/>
</dbReference>
<dbReference type="EMBL" id="SSHH01000004">
    <property type="protein sequence ID" value="TIX49069.1"/>
    <property type="molecule type" value="Genomic_DNA"/>
</dbReference>
<evidence type="ECO:0000259" key="7">
    <source>
        <dbReference type="PROSITE" id="PS50123"/>
    </source>
</evidence>
<dbReference type="EC" id="2.1.1.80" evidence="5"/>
<comment type="function">
    <text evidence="5">Methylation of the membrane-bound methyl-accepting chemotaxis proteins (MCP) to form gamma-glutamyl methyl ester residues in MCP.</text>
</comment>
<feature type="binding site" evidence="6">
    <location>
        <position position="96"/>
    </location>
    <ligand>
        <name>S-adenosyl-L-methionine</name>
        <dbReference type="ChEBI" id="CHEBI:59789"/>
    </ligand>
</feature>
<dbReference type="GO" id="GO:0008983">
    <property type="term" value="F:protein-glutamate O-methyltransferase activity"/>
    <property type="evidence" value="ECO:0007669"/>
    <property type="project" value="UniProtKB-EC"/>
</dbReference>
<feature type="domain" description="CheR-type methyltransferase" evidence="7">
    <location>
        <begin position="23"/>
        <end position="291"/>
    </location>
</feature>
<dbReference type="InterPro" id="IPR026024">
    <property type="entry name" value="Chemotaxis_MeTrfase_CheR"/>
</dbReference>
<dbReference type="Pfam" id="PF03705">
    <property type="entry name" value="CheR_N"/>
    <property type="match status" value="1"/>
</dbReference>
<dbReference type="PANTHER" id="PTHR24422:SF19">
    <property type="entry name" value="CHEMOTAXIS PROTEIN METHYLTRANSFERASE"/>
    <property type="match status" value="1"/>
</dbReference>
<evidence type="ECO:0000256" key="1">
    <source>
        <dbReference type="ARBA" id="ARBA00001541"/>
    </source>
</evidence>
<dbReference type="PIRSF" id="PIRSF000410">
    <property type="entry name" value="CheR"/>
    <property type="match status" value="1"/>
</dbReference>
<dbReference type="Pfam" id="PF01739">
    <property type="entry name" value="CheR"/>
    <property type="match status" value="1"/>
</dbReference>
<dbReference type="PRINTS" id="PR00996">
    <property type="entry name" value="CHERMTFRASE"/>
</dbReference>
<keyword evidence="2 5" id="KW-0489">Methyltransferase</keyword>
<dbReference type="Proteomes" id="UP000309389">
    <property type="component" value="Unassembled WGS sequence"/>
</dbReference>
<evidence type="ECO:0000256" key="4">
    <source>
        <dbReference type="ARBA" id="ARBA00022691"/>
    </source>
</evidence>
<dbReference type="PROSITE" id="PS50123">
    <property type="entry name" value="CHER"/>
    <property type="match status" value="1"/>
</dbReference>
<dbReference type="SUPFAM" id="SSF53335">
    <property type="entry name" value="S-adenosyl-L-methionine-dependent methyltransferases"/>
    <property type="match status" value="1"/>
</dbReference>
<reference evidence="8 9" key="1">
    <citation type="submission" date="2019-04" db="EMBL/GenBank/DDBJ databases">
        <title>Altererythrobacter aquimixticola sp. nov., isolated from sediment of junction between the ocean and a freshwater spring.</title>
        <authorList>
            <person name="Yoon J.-H."/>
        </authorList>
    </citation>
    <scope>NUCLEOTIDE SEQUENCE [LARGE SCALE GENOMIC DNA]</scope>
    <source>
        <strain evidence="8 9">SSKS-13</strain>
    </source>
</reference>
<feature type="binding site" evidence="6">
    <location>
        <position position="134"/>
    </location>
    <ligand>
        <name>S-adenosyl-L-methionine</name>
        <dbReference type="ChEBI" id="CHEBI:59789"/>
    </ligand>
</feature>
<dbReference type="Gene3D" id="1.10.155.10">
    <property type="entry name" value="Chemotaxis receptor methyltransferase CheR, N-terminal domain"/>
    <property type="match status" value="1"/>
</dbReference>